<evidence type="ECO:0000256" key="4">
    <source>
        <dbReference type="PROSITE-ProRule" id="PRU00024"/>
    </source>
</evidence>
<name>A0A8B8BBW0_CRAVI</name>
<evidence type="ECO:0000256" key="5">
    <source>
        <dbReference type="SAM" id="Coils"/>
    </source>
</evidence>
<sequence>MPMEHIFYTKVINSPFPYFKGLRYLRCPICLEEVRDPKDLPCFHTFCKSCIQTYISSTAACTGDQSLKTIECPVCRKSITAPRNDISSEEWASGLPKNKLIVSISVDTEQSENKNCMFCLRNSKTVEAKHWCKNCFETICDDCKFIHSYVPSLQNHKVVSLSDVEILSKEIEIDEPCAFHKGKFLEVFCQDHDQLCCSICFATKHRACRKVEAIEDVAAELNPFCTQMTPMVLTEALKNLDDIQEEYKNKVKKLNTRKQDICACTENKVEEIKALLDNAHDQWLKQFNQKHSNAIGSIEIASDEIQRYAMTVREAKTLLEKVLEHGLPKQIFVTRYKVQRQILEHVARLRTLKIWDVVDDYNQPDTNLLKQVCKDEKFENVKLLESPYSTMEVVEKFASWITKNKILQRRAIMAQKDWMKIKLEKVSESKLSTYAYFGLFLDDTKILLSVEEPPSLQVYNVTDSAATCVFMYPCTSPPYGLCYSGESMDKVYVSFGTHIKHYQIEINGTVTIKKTGTIQLKREMIAISRRSSVIFARSNTERMICYTNFAIIHKAPCVKKGHRPFLSVSFHSDQQGLTCDGENLVIVDENNKEVLNCPLSTYNARGLAFDLQDNVFVCMMSNKLRQVKHGGGEYRDIDLPGIQKAYNVVLHPTGEKVMVLGNEEKFCVYNVV</sequence>
<dbReference type="InterPro" id="IPR013083">
    <property type="entry name" value="Znf_RING/FYVE/PHD"/>
</dbReference>
<dbReference type="PANTHER" id="PTHR25462">
    <property type="entry name" value="BONUS, ISOFORM C-RELATED"/>
    <property type="match status" value="1"/>
</dbReference>
<protein>
    <submittedName>
        <fullName evidence="9">Uncharacterized protein LOC111109118</fullName>
    </submittedName>
</protein>
<feature type="domain" description="B box-type" evidence="7">
    <location>
        <begin position="114"/>
        <end position="161"/>
    </location>
</feature>
<keyword evidence="1" id="KW-0479">Metal-binding</keyword>
<dbReference type="SUPFAM" id="SSF57850">
    <property type="entry name" value="RING/U-box"/>
    <property type="match status" value="1"/>
</dbReference>
<evidence type="ECO:0000256" key="2">
    <source>
        <dbReference type="ARBA" id="ARBA00022771"/>
    </source>
</evidence>
<organism evidence="8 9">
    <name type="scientific">Crassostrea virginica</name>
    <name type="common">Eastern oyster</name>
    <dbReference type="NCBI Taxonomy" id="6565"/>
    <lineage>
        <taxon>Eukaryota</taxon>
        <taxon>Metazoa</taxon>
        <taxon>Spiralia</taxon>
        <taxon>Lophotrochozoa</taxon>
        <taxon>Mollusca</taxon>
        <taxon>Bivalvia</taxon>
        <taxon>Autobranchia</taxon>
        <taxon>Pteriomorphia</taxon>
        <taxon>Ostreida</taxon>
        <taxon>Ostreoidea</taxon>
        <taxon>Ostreidae</taxon>
        <taxon>Crassostrea</taxon>
    </lineage>
</organism>
<dbReference type="InterPro" id="IPR027370">
    <property type="entry name" value="Znf-RING_euk"/>
</dbReference>
<dbReference type="InterPro" id="IPR017907">
    <property type="entry name" value="Znf_RING_CS"/>
</dbReference>
<reference evidence="9" key="1">
    <citation type="submission" date="2025-08" db="UniProtKB">
        <authorList>
            <consortium name="RefSeq"/>
        </authorList>
    </citation>
    <scope>IDENTIFICATION</scope>
    <source>
        <tissue evidence="9">Whole sample</tissue>
    </source>
</reference>
<dbReference type="InterPro" id="IPR047153">
    <property type="entry name" value="TRIM45/56/19-like"/>
</dbReference>
<dbReference type="Gene3D" id="3.30.40.10">
    <property type="entry name" value="Zinc/RING finger domain, C3HC4 (zinc finger)"/>
    <property type="match status" value="1"/>
</dbReference>
<dbReference type="CDD" id="cd19756">
    <property type="entry name" value="Bbox2"/>
    <property type="match status" value="1"/>
</dbReference>
<keyword evidence="8" id="KW-1185">Reference proteome</keyword>
<feature type="coiled-coil region" evidence="5">
    <location>
        <begin position="233"/>
        <end position="282"/>
    </location>
</feature>
<dbReference type="PROSITE" id="PS00518">
    <property type="entry name" value="ZF_RING_1"/>
    <property type="match status" value="1"/>
</dbReference>
<dbReference type="SMART" id="SM00184">
    <property type="entry name" value="RING"/>
    <property type="match status" value="1"/>
</dbReference>
<evidence type="ECO:0000313" key="9">
    <source>
        <dbReference type="RefSeq" id="XP_022300915.1"/>
    </source>
</evidence>
<dbReference type="PROSITE" id="PS50089">
    <property type="entry name" value="ZF_RING_2"/>
    <property type="match status" value="1"/>
</dbReference>
<dbReference type="GeneID" id="111109118"/>
<gene>
    <name evidence="9" type="primary">LOC111109118</name>
</gene>
<dbReference type="KEGG" id="cvn:111109118"/>
<dbReference type="InterPro" id="IPR000315">
    <property type="entry name" value="Znf_B-box"/>
</dbReference>
<dbReference type="InterPro" id="IPR011011">
    <property type="entry name" value="Znf_FYVE_PHD"/>
</dbReference>
<dbReference type="PANTHER" id="PTHR25462:SF296">
    <property type="entry name" value="MEIOTIC P26, ISOFORM F"/>
    <property type="match status" value="1"/>
</dbReference>
<proteinExistence type="predicted"/>
<keyword evidence="3" id="KW-0862">Zinc</keyword>
<dbReference type="RefSeq" id="XP_022300915.1">
    <property type="nucleotide sequence ID" value="XM_022445207.1"/>
</dbReference>
<dbReference type="PROSITE" id="PS50119">
    <property type="entry name" value="ZF_BBOX"/>
    <property type="match status" value="2"/>
</dbReference>
<evidence type="ECO:0000256" key="3">
    <source>
        <dbReference type="ARBA" id="ARBA00022833"/>
    </source>
</evidence>
<evidence type="ECO:0000313" key="8">
    <source>
        <dbReference type="Proteomes" id="UP000694844"/>
    </source>
</evidence>
<evidence type="ECO:0000259" key="6">
    <source>
        <dbReference type="PROSITE" id="PS50089"/>
    </source>
</evidence>
<dbReference type="CDD" id="cd19757">
    <property type="entry name" value="Bbox1"/>
    <property type="match status" value="1"/>
</dbReference>
<keyword evidence="5" id="KW-0175">Coiled coil</keyword>
<feature type="domain" description="B box-type" evidence="7">
    <location>
        <begin position="177"/>
        <end position="216"/>
    </location>
</feature>
<dbReference type="Pfam" id="PF13445">
    <property type="entry name" value="zf-RING_UBOX"/>
    <property type="match status" value="1"/>
</dbReference>
<dbReference type="Gene3D" id="3.30.160.60">
    <property type="entry name" value="Classic Zinc Finger"/>
    <property type="match status" value="1"/>
</dbReference>
<dbReference type="InterPro" id="IPR001841">
    <property type="entry name" value="Znf_RING"/>
</dbReference>
<dbReference type="SUPFAM" id="SSF101898">
    <property type="entry name" value="NHL repeat"/>
    <property type="match status" value="1"/>
</dbReference>
<dbReference type="AlphaFoldDB" id="A0A8B8BBW0"/>
<dbReference type="OrthoDB" id="5977875at2759"/>
<accession>A0A8B8BBW0</accession>
<keyword evidence="2 4" id="KW-0863">Zinc-finger</keyword>
<dbReference type="SUPFAM" id="SSF57845">
    <property type="entry name" value="B-box zinc-binding domain"/>
    <property type="match status" value="1"/>
</dbReference>
<evidence type="ECO:0000259" key="7">
    <source>
        <dbReference type="PROSITE" id="PS50119"/>
    </source>
</evidence>
<dbReference type="SUPFAM" id="SSF57903">
    <property type="entry name" value="FYVE/PHD zinc finger"/>
    <property type="match status" value="1"/>
</dbReference>
<evidence type="ECO:0000256" key="1">
    <source>
        <dbReference type="ARBA" id="ARBA00022723"/>
    </source>
</evidence>
<dbReference type="Proteomes" id="UP000694844">
    <property type="component" value="Chromosome 8"/>
</dbReference>
<dbReference type="GO" id="GO:0008270">
    <property type="term" value="F:zinc ion binding"/>
    <property type="evidence" value="ECO:0007669"/>
    <property type="project" value="UniProtKB-KW"/>
</dbReference>
<feature type="domain" description="RING-type" evidence="6">
    <location>
        <begin position="27"/>
        <end position="76"/>
    </location>
</feature>